<keyword evidence="2" id="KW-1185">Reference proteome</keyword>
<evidence type="ECO:0000313" key="2">
    <source>
        <dbReference type="Proteomes" id="UP001631969"/>
    </source>
</evidence>
<accession>A0ACC7P3V9</accession>
<organism evidence="1 2">
    <name type="scientific">Paenibacillus mesotrionivorans</name>
    <dbReference type="NCBI Taxonomy" id="3160968"/>
    <lineage>
        <taxon>Bacteria</taxon>
        <taxon>Bacillati</taxon>
        <taxon>Bacillota</taxon>
        <taxon>Bacilli</taxon>
        <taxon>Bacillales</taxon>
        <taxon>Paenibacillaceae</taxon>
        <taxon>Paenibacillus</taxon>
    </lineage>
</organism>
<evidence type="ECO:0000313" key="1">
    <source>
        <dbReference type="EMBL" id="MFM9331738.1"/>
    </source>
</evidence>
<reference evidence="1" key="1">
    <citation type="submission" date="2024-12" db="EMBL/GenBank/DDBJ databases">
        <authorList>
            <person name="Wu N."/>
        </authorList>
    </citation>
    <scope>NUCLEOTIDE SEQUENCE</scope>
    <source>
        <strain evidence="1">P15</strain>
    </source>
</reference>
<proteinExistence type="predicted"/>
<gene>
    <name evidence="1" type="ORF">ACI1P1_25900</name>
</gene>
<sequence length="285" mass="32226">MAKEKRTVCYDAALGIEAYRFEGVMQKFPNHFHDYYVIGFIEAGRRLLVCKNEETIITPGDITVFNPGDVHSCEQLDGRALDYRCLNIQEDAMKRMVGEITGRSYLPRFKRPVLVQSELAASLCELHRMIAAGEQEMDKEELALLFISQFLQEEADLPSETASPEPEDGMREVCAYLEANYQQAVSLDGISSLAGMSKYHFLRSFTRSMGITPHCYLQAIRIGRAKQLLEQGLSPAETAQRTGFSDQPHFTHTFKKLIGLTPRQYMRIFSGGPVRQPHLQGGKHD</sequence>
<dbReference type="EMBL" id="JBJURJ010000021">
    <property type="protein sequence ID" value="MFM9331738.1"/>
    <property type="molecule type" value="Genomic_DNA"/>
</dbReference>
<name>A0ACC7P3V9_9BACL</name>
<comment type="caution">
    <text evidence="1">The sequence shown here is derived from an EMBL/GenBank/DDBJ whole genome shotgun (WGS) entry which is preliminary data.</text>
</comment>
<dbReference type="Proteomes" id="UP001631969">
    <property type="component" value="Unassembled WGS sequence"/>
</dbReference>
<protein>
    <submittedName>
        <fullName evidence="1">Helix-turn-helix domain-containing protein</fullName>
    </submittedName>
</protein>